<dbReference type="EMBL" id="AODL01000033">
    <property type="protein sequence ID" value="EUJ42721.1"/>
    <property type="molecule type" value="Genomic_DNA"/>
</dbReference>
<dbReference type="AlphaFoldDB" id="W7D497"/>
<dbReference type="RefSeq" id="WP_036101974.1">
    <property type="nucleotide sequence ID" value="NZ_AODL01000033.1"/>
</dbReference>
<sequence length="212" mass="23961">MDERSIPPINGVIVYYNEDSDHTLINVHSGAGVGHPIYLVTKKENVIAPIKSVAYHGVDGYEKAEIKANPISKNELYEQYIADKDLYDAALEKTEQNPDLTLADFNEKYASTSSDNTIDTTKLSEEQVKKWVNAIMQHRFDNHVLKEFPYTVSISLDENRHVKAQINATNPEDTGDSVGYFKINDKGQLVEPVLGEDYDEVIATKYMQVENF</sequence>
<keyword evidence="2" id="KW-1185">Reference proteome</keyword>
<organism evidence="1 2">
    <name type="scientific">Listeria riparia FSL S10-1204</name>
    <dbReference type="NCBI Taxonomy" id="1265816"/>
    <lineage>
        <taxon>Bacteria</taxon>
        <taxon>Bacillati</taxon>
        <taxon>Bacillota</taxon>
        <taxon>Bacilli</taxon>
        <taxon>Bacillales</taxon>
        <taxon>Listeriaceae</taxon>
        <taxon>Listeria</taxon>
    </lineage>
</organism>
<comment type="caution">
    <text evidence="1">The sequence shown here is derived from an EMBL/GenBank/DDBJ whole genome shotgun (WGS) entry which is preliminary data.</text>
</comment>
<evidence type="ECO:0000313" key="2">
    <source>
        <dbReference type="Proteomes" id="UP000019248"/>
    </source>
</evidence>
<reference evidence="1 2" key="1">
    <citation type="journal article" date="2014" name="Int. J. Syst. Evol. Microbiol.">
        <title>Listeria floridensis sp. nov., Listeria aquatica sp. nov., Listeria cornellensis sp. nov., Listeria riparia sp. nov. and Listeria grandensis sp. nov., from agricultural and natural environments.</title>
        <authorList>
            <person name="den Bakker H.C."/>
            <person name="Warchocki S."/>
            <person name="Wright E.M."/>
            <person name="Allred A.F."/>
            <person name="Ahlstrom C."/>
            <person name="Manuel C.S."/>
            <person name="Stasiewicz M.J."/>
            <person name="Burrell A."/>
            <person name="Roof S."/>
            <person name="Strawn L."/>
            <person name="Fortes E.D."/>
            <person name="Nightingale K.K."/>
            <person name="Kephart D."/>
            <person name="Wiedmann M."/>
        </authorList>
    </citation>
    <scope>NUCLEOTIDE SEQUENCE [LARGE SCALE GENOMIC DNA]</scope>
    <source>
        <strain evidence="1 2">FSL S10-1204</strain>
    </source>
</reference>
<protein>
    <submittedName>
        <fullName evidence="1">Uncharacterized protein</fullName>
    </submittedName>
</protein>
<dbReference type="OrthoDB" id="2168688at2"/>
<dbReference type="Proteomes" id="UP000019248">
    <property type="component" value="Unassembled WGS sequence"/>
</dbReference>
<gene>
    <name evidence="1" type="ORF">PRIP_15302</name>
</gene>
<accession>W7D497</accession>
<proteinExistence type="predicted"/>
<evidence type="ECO:0000313" key="1">
    <source>
        <dbReference type="EMBL" id="EUJ42721.1"/>
    </source>
</evidence>
<name>W7D497_9LIST</name>
<dbReference type="PATRIC" id="fig|1265816.5.peg.3019"/>